<keyword evidence="2" id="KW-1185">Reference proteome</keyword>
<dbReference type="InParanoid" id="A8PAE7"/>
<name>A8PAE7_COPC7</name>
<organism evidence="1 2">
    <name type="scientific">Coprinopsis cinerea (strain Okayama-7 / 130 / ATCC MYA-4618 / FGSC 9003)</name>
    <name type="common">Inky cap fungus</name>
    <name type="synonym">Hormographiella aspergillata</name>
    <dbReference type="NCBI Taxonomy" id="240176"/>
    <lineage>
        <taxon>Eukaryota</taxon>
        <taxon>Fungi</taxon>
        <taxon>Dikarya</taxon>
        <taxon>Basidiomycota</taxon>
        <taxon>Agaricomycotina</taxon>
        <taxon>Agaricomycetes</taxon>
        <taxon>Agaricomycetidae</taxon>
        <taxon>Agaricales</taxon>
        <taxon>Agaricineae</taxon>
        <taxon>Psathyrellaceae</taxon>
        <taxon>Coprinopsis</taxon>
    </lineage>
</organism>
<protein>
    <recommendedName>
        <fullName evidence="3">F-box domain-containing protein</fullName>
    </recommendedName>
</protein>
<dbReference type="KEGG" id="cci:CC1G_12503"/>
<dbReference type="VEuPathDB" id="FungiDB:CC1G_12503"/>
<comment type="caution">
    <text evidence="1">The sequence shown here is derived from an EMBL/GenBank/DDBJ whole genome shotgun (WGS) entry which is preliminary data.</text>
</comment>
<accession>A8PAE7</accession>
<evidence type="ECO:0000313" key="2">
    <source>
        <dbReference type="Proteomes" id="UP000001861"/>
    </source>
</evidence>
<evidence type="ECO:0008006" key="3">
    <source>
        <dbReference type="Google" id="ProtNLM"/>
    </source>
</evidence>
<dbReference type="RefSeq" id="XP_001839974.1">
    <property type="nucleotide sequence ID" value="XM_001839922.1"/>
</dbReference>
<proteinExistence type="predicted"/>
<dbReference type="GeneID" id="6016599"/>
<reference evidence="1 2" key="1">
    <citation type="journal article" date="2010" name="Proc. Natl. Acad. Sci. U.S.A.">
        <title>Insights into evolution of multicellular fungi from the assembled chromosomes of the mushroom Coprinopsis cinerea (Coprinus cinereus).</title>
        <authorList>
            <person name="Stajich J.E."/>
            <person name="Wilke S.K."/>
            <person name="Ahren D."/>
            <person name="Au C.H."/>
            <person name="Birren B.W."/>
            <person name="Borodovsky M."/>
            <person name="Burns C."/>
            <person name="Canback B."/>
            <person name="Casselton L.A."/>
            <person name="Cheng C.K."/>
            <person name="Deng J."/>
            <person name="Dietrich F.S."/>
            <person name="Fargo D.C."/>
            <person name="Farman M.L."/>
            <person name="Gathman A.C."/>
            <person name="Goldberg J."/>
            <person name="Guigo R."/>
            <person name="Hoegger P.J."/>
            <person name="Hooker J.B."/>
            <person name="Huggins A."/>
            <person name="James T.Y."/>
            <person name="Kamada T."/>
            <person name="Kilaru S."/>
            <person name="Kodira C."/>
            <person name="Kues U."/>
            <person name="Kupfer D."/>
            <person name="Kwan H.S."/>
            <person name="Lomsadze A."/>
            <person name="Li W."/>
            <person name="Lilly W.W."/>
            <person name="Ma L.J."/>
            <person name="Mackey A.J."/>
            <person name="Manning G."/>
            <person name="Martin F."/>
            <person name="Muraguchi H."/>
            <person name="Natvig D.O."/>
            <person name="Palmerini H."/>
            <person name="Ramesh M.A."/>
            <person name="Rehmeyer C.J."/>
            <person name="Roe B.A."/>
            <person name="Shenoy N."/>
            <person name="Stanke M."/>
            <person name="Ter-Hovhannisyan V."/>
            <person name="Tunlid A."/>
            <person name="Velagapudi R."/>
            <person name="Vision T.J."/>
            <person name="Zeng Q."/>
            <person name="Zolan M.E."/>
            <person name="Pukkila P.J."/>
        </authorList>
    </citation>
    <scope>NUCLEOTIDE SEQUENCE [LARGE SCALE GENOMIC DNA]</scope>
    <source>
        <strain evidence="2">Okayama-7 / 130 / ATCC MYA-4618 / FGSC 9003</strain>
    </source>
</reference>
<sequence>MLGPRIKIHITGLPKLRHMLTLPVDILYRILDVLATDTPTLLSGSVAAKILTAHCQRHLFRSISFRLNLPEERGCEESVDGEGGLHRLSQELEAVLCGRKAHDDHETLYKFTKTLVHNPSLGAYVRSFKVIVNIRPDRRTQTDPADVQRAVSCRLAPLLTRFTELESLHLRGDPSLRRPLFLLEEILGSVLSPNLCEVGLHAMLMHLPTKKLPQLKRLRRLVIDNCDWDFTSDNASATTGARTPLNIDTLAYYGPQMEPFNYAVDFIGQDSLQTLYLSAKRNSDYPKAIRLLRKSASSLVSLTYAVPHRTSIFDPAVVNRVIRGSLFDPGNAAVFSSLEALERFKFQVAAEDLFALVRTGHTPMSQFMLDILTGEALSACPNISFLEVEIIRTPSPYPFFNLKFHWKKLNEHLLRGAYPRLKVLRFVLNLTRSARHSDTKSEYDRIGELLAEWVAEGPLHGLKKDRGFSVEVVHNFEAKNDPRYYLF</sequence>
<dbReference type="AlphaFoldDB" id="A8PAE7"/>
<dbReference type="Proteomes" id="UP000001861">
    <property type="component" value="Unassembled WGS sequence"/>
</dbReference>
<dbReference type="EMBL" id="AACS02000002">
    <property type="protein sequence ID" value="EAU81833.1"/>
    <property type="molecule type" value="Genomic_DNA"/>
</dbReference>
<evidence type="ECO:0000313" key="1">
    <source>
        <dbReference type="EMBL" id="EAU81833.1"/>
    </source>
</evidence>
<gene>
    <name evidence="1" type="ORF">CC1G_12503</name>
</gene>